<dbReference type="AlphaFoldDB" id="A0A839NB79"/>
<dbReference type="RefSeq" id="WP_183321276.1">
    <property type="nucleotide sequence ID" value="NZ_JACHVQ010000002.1"/>
</dbReference>
<comment type="caution">
    <text evidence="1">The sequence shown here is derived from an EMBL/GenBank/DDBJ whole genome shotgun (WGS) entry which is preliminary data.</text>
</comment>
<evidence type="ECO:0000313" key="2">
    <source>
        <dbReference type="Proteomes" id="UP000559182"/>
    </source>
</evidence>
<gene>
    <name evidence="1" type="ORF">FHU39_002904</name>
</gene>
<name>A0A839NB79_9MICO</name>
<evidence type="ECO:0000313" key="1">
    <source>
        <dbReference type="EMBL" id="MBB2892886.1"/>
    </source>
</evidence>
<keyword evidence="2" id="KW-1185">Reference proteome</keyword>
<dbReference type="Proteomes" id="UP000559182">
    <property type="component" value="Unassembled WGS sequence"/>
</dbReference>
<protein>
    <submittedName>
        <fullName evidence="1">Uncharacterized protein</fullName>
    </submittedName>
</protein>
<accession>A0A839NB79</accession>
<reference evidence="1 2" key="1">
    <citation type="submission" date="2020-08" db="EMBL/GenBank/DDBJ databases">
        <title>Sequencing the genomes of 1000 actinobacteria strains.</title>
        <authorList>
            <person name="Klenk H.-P."/>
        </authorList>
    </citation>
    <scope>NUCLEOTIDE SEQUENCE [LARGE SCALE GENOMIC DNA]</scope>
    <source>
        <strain evidence="1 2">DSM 105369</strain>
    </source>
</reference>
<sequence length="88" mass="9932">MDVVGVGEVDLAQLVDQIPQQVTAEQPVVHMREDRRERVLGISHTSRALELAKVGQQLAIDELQQRIAGEMLSAQCDHWKRSTMVSLW</sequence>
<proteinExistence type="predicted"/>
<dbReference type="EMBL" id="JACHVQ010000002">
    <property type="protein sequence ID" value="MBB2892886.1"/>
    <property type="molecule type" value="Genomic_DNA"/>
</dbReference>
<organism evidence="1 2">
    <name type="scientific">Flexivirga oryzae</name>
    <dbReference type="NCBI Taxonomy" id="1794944"/>
    <lineage>
        <taxon>Bacteria</taxon>
        <taxon>Bacillati</taxon>
        <taxon>Actinomycetota</taxon>
        <taxon>Actinomycetes</taxon>
        <taxon>Micrococcales</taxon>
        <taxon>Dermacoccaceae</taxon>
        <taxon>Flexivirga</taxon>
    </lineage>
</organism>